<evidence type="ECO:0000256" key="3">
    <source>
        <dbReference type="ARBA" id="ARBA00022553"/>
    </source>
</evidence>
<reference evidence="8 9" key="1">
    <citation type="submission" date="2016-10" db="EMBL/GenBank/DDBJ databases">
        <title>Draft Genome Sequence of Rhizobacteria Flavobacterium johnsoniae CI04.</title>
        <authorList>
            <person name="Bravo J.I."/>
            <person name="Lozano G.L."/>
            <person name="Handelsman J."/>
        </authorList>
    </citation>
    <scope>NUCLEOTIDE SEQUENCE [LARGE SCALE GENOMIC DNA]</scope>
    <source>
        <strain evidence="8 9">CI04</strain>
    </source>
</reference>
<evidence type="ECO:0000256" key="1">
    <source>
        <dbReference type="ARBA" id="ARBA00000085"/>
    </source>
</evidence>
<dbReference type="InterPro" id="IPR003594">
    <property type="entry name" value="HATPase_dom"/>
</dbReference>
<dbReference type="InterPro" id="IPR036097">
    <property type="entry name" value="HisK_dim/P_sf"/>
</dbReference>
<dbReference type="InterPro" id="IPR036890">
    <property type="entry name" value="HATPase_C_sf"/>
</dbReference>
<evidence type="ECO:0000259" key="7">
    <source>
        <dbReference type="PROSITE" id="PS50109"/>
    </source>
</evidence>
<evidence type="ECO:0000256" key="4">
    <source>
        <dbReference type="ARBA" id="ARBA00022679"/>
    </source>
</evidence>
<dbReference type="SUPFAM" id="SSF55874">
    <property type="entry name" value="ATPase domain of HSP90 chaperone/DNA topoisomerase II/histidine kinase"/>
    <property type="match status" value="1"/>
</dbReference>
<evidence type="ECO:0000256" key="5">
    <source>
        <dbReference type="ARBA" id="ARBA00022777"/>
    </source>
</evidence>
<dbReference type="SMART" id="SM00387">
    <property type="entry name" value="HATPase_c"/>
    <property type="match status" value="1"/>
</dbReference>
<dbReference type="InterPro" id="IPR004358">
    <property type="entry name" value="Sig_transdc_His_kin-like_C"/>
</dbReference>
<keyword evidence="6" id="KW-0175">Coiled coil</keyword>
<dbReference type="SUPFAM" id="SSF47384">
    <property type="entry name" value="Homodimeric domain of signal transducing histidine kinase"/>
    <property type="match status" value="1"/>
</dbReference>
<gene>
    <name evidence="8" type="ORF">BKM63_07375</name>
</gene>
<dbReference type="GO" id="GO:0000156">
    <property type="term" value="F:phosphorelay response regulator activity"/>
    <property type="evidence" value="ECO:0007669"/>
    <property type="project" value="TreeGrafter"/>
</dbReference>
<keyword evidence="4" id="KW-0808">Transferase</keyword>
<comment type="caution">
    <text evidence="8">The sequence shown here is derived from an EMBL/GenBank/DDBJ whole genome shotgun (WGS) entry which is preliminary data.</text>
</comment>
<evidence type="ECO:0000313" key="9">
    <source>
        <dbReference type="Proteomes" id="UP000182826"/>
    </source>
</evidence>
<dbReference type="EC" id="2.7.13.3" evidence="2"/>
<dbReference type="Pfam" id="PF02518">
    <property type="entry name" value="HATPase_c"/>
    <property type="match status" value="1"/>
</dbReference>
<dbReference type="Proteomes" id="UP000182826">
    <property type="component" value="Unassembled WGS sequence"/>
</dbReference>
<feature type="domain" description="Histidine kinase" evidence="7">
    <location>
        <begin position="150"/>
        <end position="373"/>
    </location>
</feature>
<keyword evidence="5 8" id="KW-0418">Kinase</keyword>
<dbReference type="PANTHER" id="PTHR42878:SF15">
    <property type="entry name" value="BACTERIOPHYTOCHROME"/>
    <property type="match status" value="1"/>
</dbReference>
<dbReference type="GO" id="GO:0007234">
    <property type="term" value="P:osmosensory signaling via phosphorelay pathway"/>
    <property type="evidence" value="ECO:0007669"/>
    <property type="project" value="TreeGrafter"/>
</dbReference>
<proteinExistence type="predicted"/>
<dbReference type="CDD" id="cd00082">
    <property type="entry name" value="HisKA"/>
    <property type="match status" value="1"/>
</dbReference>
<dbReference type="SMART" id="SM00388">
    <property type="entry name" value="HisKA"/>
    <property type="match status" value="1"/>
</dbReference>
<dbReference type="InterPro" id="IPR003661">
    <property type="entry name" value="HisK_dim/P_dom"/>
</dbReference>
<evidence type="ECO:0000256" key="6">
    <source>
        <dbReference type="SAM" id="Coils"/>
    </source>
</evidence>
<dbReference type="GO" id="GO:0030295">
    <property type="term" value="F:protein kinase activator activity"/>
    <property type="evidence" value="ECO:0007669"/>
    <property type="project" value="TreeGrafter"/>
</dbReference>
<protein>
    <recommendedName>
        <fullName evidence="2">histidine kinase</fullName>
        <ecNumber evidence="2">2.7.13.3</ecNumber>
    </recommendedName>
</protein>
<dbReference type="PRINTS" id="PR00344">
    <property type="entry name" value="BCTRLSENSOR"/>
</dbReference>
<dbReference type="InterPro" id="IPR050351">
    <property type="entry name" value="BphY/WalK/GraS-like"/>
</dbReference>
<dbReference type="GO" id="GO:0000155">
    <property type="term" value="F:phosphorelay sensor kinase activity"/>
    <property type="evidence" value="ECO:0007669"/>
    <property type="project" value="InterPro"/>
</dbReference>
<evidence type="ECO:0000256" key="2">
    <source>
        <dbReference type="ARBA" id="ARBA00012438"/>
    </source>
</evidence>
<comment type="catalytic activity">
    <reaction evidence="1">
        <text>ATP + protein L-histidine = ADP + protein N-phospho-L-histidine.</text>
        <dbReference type="EC" id="2.7.13.3"/>
    </reaction>
</comment>
<name>A0A1J7CN87_FLAJO</name>
<dbReference type="Pfam" id="PF00512">
    <property type="entry name" value="HisKA"/>
    <property type="match status" value="1"/>
</dbReference>
<keyword evidence="9" id="KW-1185">Reference proteome</keyword>
<accession>A0A1J7CN87</accession>
<evidence type="ECO:0000313" key="8">
    <source>
        <dbReference type="EMBL" id="OIV43044.1"/>
    </source>
</evidence>
<dbReference type="Gene3D" id="3.30.565.10">
    <property type="entry name" value="Histidine kinase-like ATPase, C-terminal domain"/>
    <property type="match status" value="1"/>
</dbReference>
<feature type="coiled-coil region" evidence="6">
    <location>
        <begin position="6"/>
        <end position="131"/>
    </location>
</feature>
<sequence length="373" mass="42575">MEERKKRAAELIIANIELDYQNKEKEKRAAELVIANTELAFQNQEKEKRAAELVIANAELAFQNQEKEKRAAELAIANAELVFQNQEKEKRAAELVIANTELAFQNEEKEKRAAELAIANAELTFQNQEKEKRATELILTNNELEAFTYISSHHLQEPLRKIQVFTDRINTEEHQNLTDKGKYYFERIEVASSHMQGLINDLLTYSRTRVTEKKFENFSINEVVNKAVEDLKEEIKQKKAIVKVSGNCSAYIIPSQFQQLIGNLISNALKFSKQGEIPCITIESLYTKQKTKNLPSSSDYCHIIVSDNGIGFEQQFESRVFEMFQQLHSRTDYKGTGIGLAIAKKIVENHKGIITATGKLNQGAKFDIYIPVI</sequence>
<dbReference type="InterPro" id="IPR005467">
    <property type="entry name" value="His_kinase_dom"/>
</dbReference>
<dbReference type="EMBL" id="MLFK01000005">
    <property type="protein sequence ID" value="OIV43044.1"/>
    <property type="molecule type" value="Genomic_DNA"/>
</dbReference>
<organism evidence="8 9">
    <name type="scientific">Flavobacterium johnsoniae</name>
    <name type="common">Cytophaga johnsonae</name>
    <dbReference type="NCBI Taxonomy" id="986"/>
    <lineage>
        <taxon>Bacteria</taxon>
        <taxon>Pseudomonadati</taxon>
        <taxon>Bacteroidota</taxon>
        <taxon>Flavobacteriia</taxon>
        <taxon>Flavobacteriales</taxon>
        <taxon>Flavobacteriaceae</taxon>
        <taxon>Flavobacterium</taxon>
    </lineage>
</organism>
<keyword evidence="3" id="KW-0597">Phosphoprotein</keyword>
<dbReference type="Gene3D" id="1.10.287.130">
    <property type="match status" value="1"/>
</dbReference>
<dbReference type="AlphaFoldDB" id="A0A1J7CN87"/>
<dbReference type="PROSITE" id="PS50109">
    <property type="entry name" value="HIS_KIN"/>
    <property type="match status" value="1"/>
</dbReference>
<dbReference type="PANTHER" id="PTHR42878">
    <property type="entry name" value="TWO-COMPONENT HISTIDINE KINASE"/>
    <property type="match status" value="1"/>
</dbReference>